<gene>
    <name evidence="1" type="ORF">Tci_028094</name>
</gene>
<comment type="caution">
    <text evidence="1">The sequence shown here is derived from an EMBL/GenBank/DDBJ whole genome shotgun (WGS) entry which is preliminary data.</text>
</comment>
<dbReference type="AlphaFoldDB" id="A0A6L2L3G4"/>
<protein>
    <submittedName>
        <fullName evidence="1">RNA-directed DNA polymerase, eukaryota</fullName>
    </submittedName>
</protein>
<proteinExistence type="predicted"/>
<evidence type="ECO:0000313" key="1">
    <source>
        <dbReference type="EMBL" id="GEU56116.1"/>
    </source>
</evidence>
<reference evidence="1" key="1">
    <citation type="journal article" date="2019" name="Sci. Rep.">
        <title>Draft genome of Tanacetum cinerariifolium, the natural source of mosquito coil.</title>
        <authorList>
            <person name="Yamashiro T."/>
            <person name="Shiraishi A."/>
            <person name="Satake H."/>
            <person name="Nakayama K."/>
        </authorList>
    </citation>
    <scope>NUCLEOTIDE SEQUENCE</scope>
</reference>
<keyword evidence="1" id="KW-0695">RNA-directed DNA polymerase</keyword>
<sequence>MDNDNSIRTSQPKATMHDNKETVHPLIVKIKSLIKESNEELLLQRAKLLKDLHDLNTTTMIDMAQKAKVRWSIEGDENLKFFHEIINKKRSQLVIRRVLVNGDCIADPPNVKKEFLNHFANRFSNPASLRFLLDVQFENRLLADQKDDLERDVTHDEIRRAVWDCGTNKSPGPDGFTFEFRRYWSIIKK</sequence>
<keyword evidence="1" id="KW-0548">Nucleotidyltransferase</keyword>
<organism evidence="1">
    <name type="scientific">Tanacetum cinerariifolium</name>
    <name type="common">Dalmatian daisy</name>
    <name type="synonym">Chrysanthemum cinerariifolium</name>
    <dbReference type="NCBI Taxonomy" id="118510"/>
    <lineage>
        <taxon>Eukaryota</taxon>
        <taxon>Viridiplantae</taxon>
        <taxon>Streptophyta</taxon>
        <taxon>Embryophyta</taxon>
        <taxon>Tracheophyta</taxon>
        <taxon>Spermatophyta</taxon>
        <taxon>Magnoliopsida</taxon>
        <taxon>eudicotyledons</taxon>
        <taxon>Gunneridae</taxon>
        <taxon>Pentapetalae</taxon>
        <taxon>asterids</taxon>
        <taxon>campanulids</taxon>
        <taxon>Asterales</taxon>
        <taxon>Asteraceae</taxon>
        <taxon>Asteroideae</taxon>
        <taxon>Anthemideae</taxon>
        <taxon>Anthemidinae</taxon>
        <taxon>Tanacetum</taxon>
    </lineage>
</organism>
<accession>A0A6L2L3G4</accession>
<dbReference type="EMBL" id="BKCJ010003609">
    <property type="protein sequence ID" value="GEU56116.1"/>
    <property type="molecule type" value="Genomic_DNA"/>
</dbReference>
<name>A0A6L2L3G4_TANCI</name>
<keyword evidence="1" id="KW-0808">Transferase</keyword>
<dbReference type="GO" id="GO:0003964">
    <property type="term" value="F:RNA-directed DNA polymerase activity"/>
    <property type="evidence" value="ECO:0007669"/>
    <property type="project" value="UniProtKB-KW"/>
</dbReference>